<dbReference type="Gene3D" id="1.10.1740.10">
    <property type="match status" value="1"/>
</dbReference>
<keyword evidence="3" id="KW-1185">Reference proteome</keyword>
<name>A0A176S718_9GAMM</name>
<protein>
    <submittedName>
        <fullName evidence="2">1-deoxy-D-xylulose-5-phosphate reductoisomerase</fullName>
    </submittedName>
</protein>
<keyword evidence="2" id="KW-0413">Isomerase</keyword>
<evidence type="ECO:0000259" key="1">
    <source>
        <dbReference type="Pfam" id="PF13288"/>
    </source>
</evidence>
<dbReference type="SUPFAM" id="SSF69055">
    <property type="entry name" value="1-deoxy-D-xylulose-5-phosphate reductoisomerase, C-terminal domain"/>
    <property type="match status" value="1"/>
</dbReference>
<accession>A0A176S718</accession>
<dbReference type="PATRIC" id="fig|1003181.4.peg.455"/>
<dbReference type="Pfam" id="PF13288">
    <property type="entry name" value="DXPR_C"/>
    <property type="match status" value="1"/>
</dbReference>
<comment type="caution">
    <text evidence="2">The sequence shown here is derived from an EMBL/GenBank/DDBJ whole genome shotgun (WGS) entry which is preliminary data.</text>
</comment>
<feature type="domain" description="DXP reductoisomerase C-terminal" evidence="1">
    <location>
        <begin position="1"/>
        <end position="53"/>
    </location>
</feature>
<evidence type="ECO:0000313" key="3">
    <source>
        <dbReference type="Proteomes" id="UP000076962"/>
    </source>
</evidence>
<sequence length="63" mass="6958">MNAANEVAVEAFLQERLRFSAIPKIIETTLSQLTGRVANSLEIILEDDAHARELASEAVISYQ</sequence>
<dbReference type="Proteomes" id="UP000076962">
    <property type="component" value="Unassembled WGS sequence"/>
</dbReference>
<gene>
    <name evidence="2" type="ORF">THIOM_000324</name>
</gene>
<dbReference type="InterPro" id="IPR026877">
    <property type="entry name" value="DXPR_C"/>
</dbReference>
<dbReference type="AlphaFoldDB" id="A0A176S718"/>
<dbReference type="InterPro" id="IPR036169">
    <property type="entry name" value="DXPR_C_sf"/>
</dbReference>
<dbReference type="EMBL" id="LUTY01000141">
    <property type="protein sequence ID" value="OAD23835.1"/>
    <property type="molecule type" value="Genomic_DNA"/>
</dbReference>
<proteinExistence type="predicted"/>
<organism evidence="2 3">
    <name type="scientific">Candidatus Thiomargarita nelsonii</name>
    <dbReference type="NCBI Taxonomy" id="1003181"/>
    <lineage>
        <taxon>Bacteria</taxon>
        <taxon>Pseudomonadati</taxon>
        <taxon>Pseudomonadota</taxon>
        <taxon>Gammaproteobacteria</taxon>
        <taxon>Thiotrichales</taxon>
        <taxon>Thiotrichaceae</taxon>
        <taxon>Thiomargarita</taxon>
    </lineage>
</organism>
<dbReference type="GO" id="GO:0016853">
    <property type="term" value="F:isomerase activity"/>
    <property type="evidence" value="ECO:0007669"/>
    <property type="project" value="UniProtKB-KW"/>
</dbReference>
<reference evidence="2 3" key="1">
    <citation type="submission" date="2016-05" db="EMBL/GenBank/DDBJ databases">
        <title>Single-cell genome of chain-forming Candidatus Thiomargarita nelsonii and comparison to other large sulfur-oxidizing bacteria.</title>
        <authorList>
            <person name="Winkel M."/>
            <person name="Salman V."/>
            <person name="Woyke T."/>
            <person name="Schulz-Vogt H."/>
            <person name="Richter M."/>
            <person name="Flood B."/>
            <person name="Bailey J."/>
            <person name="Amann R."/>
            <person name="Mussmann M."/>
        </authorList>
    </citation>
    <scope>NUCLEOTIDE SEQUENCE [LARGE SCALE GENOMIC DNA]</scope>
    <source>
        <strain evidence="2 3">THI036</strain>
    </source>
</reference>
<evidence type="ECO:0000313" key="2">
    <source>
        <dbReference type="EMBL" id="OAD23835.1"/>
    </source>
</evidence>